<protein>
    <recommendedName>
        <fullName evidence="2">histidine kinase</fullName>
        <ecNumber evidence="2">2.7.13.3</ecNumber>
    </recommendedName>
</protein>
<feature type="transmembrane region" description="Helical" evidence="6">
    <location>
        <begin position="20"/>
        <end position="38"/>
    </location>
</feature>
<evidence type="ECO:0000256" key="3">
    <source>
        <dbReference type="ARBA" id="ARBA00022553"/>
    </source>
</evidence>
<dbReference type="Proteomes" id="UP001196980">
    <property type="component" value="Unassembled WGS sequence"/>
</dbReference>
<dbReference type="Pfam" id="PF13426">
    <property type="entry name" value="PAS_9"/>
    <property type="match status" value="1"/>
</dbReference>
<dbReference type="PROSITE" id="PS50109">
    <property type="entry name" value="HIS_KIN"/>
    <property type="match status" value="1"/>
</dbReference>
<dbReference type="SMART" id="SM00387">
    <property type="entry name" value="HATPase_c"/>
    <property type="match status" value="1"/>
</dbReference>
<keyword evidence="6" id="KW-1133">Transmembrane helix</keyword>
<evidence type="ECO:0000259" key="7">
    <source>
        <dbReference type="PROSITE" id="PS50109"/>
    </source>
</evidence>
<evidence type="ECO:0000313" key="11">
    <source>
        <dbReference type="Proteomes" id="UP001196980"/>
    </source>
</evidence>
<keyword evidence="6" id="KW-0472">Membrane</keyword>
<evidence type="ECO:0000256" key="1">
    <source>
        <dbReference type="ARBA" id="ARBA00000085"/>
    </source>
</evidence>
<dbReference type="InterPro" id="IPR000700">
    <property type="entry name" value="PAS-assoc_C"/>
</dbReference>
<dbReference type="PROSITE" id="PS50112">
    <property type="entry name" value="PAS"/>
    <property type="match status" value="2"/>
</dbReference>
<dbReference type="EMBL" id="JABXWD010000074">
    <property type="protein sequence ID" value="MBV6341118.1"/>
    <property type="molecule type" value="Genomic_DNA"/>
</dbReference>
<dbReference type="InterPro" id="IPR005467">
    <property type="entry name" value="His_kinase_dom"/>
</dbReference>
<dbReference type="InterPro" id="IPR003594">
    <property type="entry name" value="HATPase_dom"/>
</dbReference>
<gene>
    <name evidence="10" type="ORF">HWQ67_05925</name>
</gene>
<dbReference type="InterPro" id="IPR003018">
    <property type="entry name" value="GAF"/>
</dbReference>
<dbReference type="InterPro" id="IPR052162">
    <property type="entry name" value="Sensor_kinase/Photoreceptor"/>
</dbReference>
<evidence type="ECO:0000313" key="10">
    <source>
        <dbReference type="EMBL" id="MBV6341118.1"/>
    </source>
</evidence>
<dbReference type="PANTHER" id="PTHR43304:SF1">
    <property type="entry name" value="PAC DOMAIN-CONTAINING PROTEIN"/>
    <property type="match status" value="1"/>
</dbReference>
<keyword evidence="4" id="KW-0808">Transferase</keyword>
<comment type="caution">
    <text evidence="10">The sequence shown here is derived from an EMBL/GenBank/DDBJ whole genome shotgun (WGS) entry which is preliminary data.</text>
</comment>
<keyword evidence="6" id="KW-0812">Transmembrane</keyword>
<dbReference type="RefSeq" id="WP_218251732.1">
    <property type="nucleotide sequence ID" value="NZ_JABXWD010000074.1"/>
</dbReference>
<dbReference type="InterPro" id="IPR001610">
    <property type="entry name" value="PAC"/>
</dbReference>
<dbReference type="EC" id="2.7.13.3" evidence="2"/>
<proteinExistence type="predicted"/>
<evidence type="ECO:0000256" key="2">
    <source>
        <dbReference type="ARBA" id="ARBA00012438"/>
    </source>
</evidence>
<dbReference type="CDD" id="cd18774">
    <property type="entry name" value="PDC2_HK_sensor"/>
    <property type="match status" value="1"/>
</dbReference>
<keyword evidence="11" id="KW-1185">Reference proteome</keyword>
<feature type="domain" description="PAS" evidence="8">
    <location>
        <begin position="351"/>
        <end position="421"/>
    </location>
</feature>
<dbReference type="Pfam" id="PF02518">
    <property type="entry name" value="HATPase_c"/>
    <property type="match status" value="1"/>
</dbReference>
<dbReference type="NCBIfam" id="TIGR00229">
    <property type="entry name" value="sensory_box"/>
    <property type="match status" value="2"/>
</dbReference>
<evidence type="ECO:0000256" key="4">
    <source>
        <dbReference type="ARBA" id="ARBA00022679"/>
    </source>
</evidence>
<dbReference type="SMART" id="SM00086">
    <property type="entry name" value="PAC"/>
    <property type="match status" value="2"/>
</dbReference>
<dbReference type="PROSITE" id="PS50113">
    <property type="entry name" value="PAC"/>
    <property type="match status" value="1"/>
</dbReference>
<comment type="catalytic activity">
    <reaction evidence="1">
        <text>ATP + protein L-histidine = ADP + protein N-phospho-L-histidine.</text>
        <dbReference type="EC" id="2.7.13.3"/>
    </reaction>
</comment>
<keyword evidence="5" id="KW-0418">Kinase</keyword>
<feature type="domain" description="Histidine kinase" evidence="7">
    <location>
        <begin position="787"/>
        <end position="1002"/>
    </location>
</feature>
<feature type="domain" description="PAS" evidence="8">
    <location>
        <begin position="652"/>
        <end position="722"/>
    </location>
</feature>
<evidence type="ECO:0000259" key="8">
    <source>
        <dbReference type="PROSITE" id="PS50112"/>
    </source>
</evidence>
<evidence type="ECO:0000259" key="9">
    <source>
        <dbReference type="PROSITE" id="PS50113"/>
    </source>
</evidence>
<organism evidence="10 11">
    <name type="scientific">Candidatus Magnetobacterium casense</name>
    <dbReference type="NCBI Taxonomy" id="1455061"/>
    <lineage>
        <taxon>Bacteria</taxon>
        <taxon>Pseudomonadati</taxon>
        <taxon>Nitrospirota</taxon>
        <taxon>Thermodesulfovibrionia</taxon>
        <taxon>Thermodesulfovibrionales</taxon>
        <taxon>Candidatus Magnetobacteriaceae</taxon>
        <taxon>Candidatus Magnetobacterium</taxon>
    </lineage>
</organism>
<evidence type="ECO:0000256" key="6">
    <source>
        <dbReference type="SAM" id="Phobius"/>
    </source>
</evidence>
<evidence type="ECO:0000256" key="5">
    <source>
        <dbReference type="ARBA" id="ARBA00022777"/>
    </source>
</evidence>
<name>A0ABS6RZB7_9BACT</name>
<dbReference type="CDD" id="cd18773">
    <property type="entry name" value="PDC1_HK_sensor"/>
    <property type="match status" value="1"/>
</dbReference>
<keyword evidence="3" id="KW-0597">Phosphoprotein</keyword>
<reference evidence="10 11" key="1">
    <citation type="journal article" date="2020" name="J Geophys Res Biogeosci">
        <title>Magnetotaxis as an Adaptation to Enable Bacterial Shuttling of Microbial Sulfur and Sulfur Cycling Across Aquatic Oxic#Anoxic Interfaces.</title>
        <authorList>
            <person name="Li J."/>
            <person name="Liu P."/>
            <person name="Wang J."/>
            <person name="Roberts A.P."/>
            <person name="Pan Y."/>
        </authorList>
    </citation>
    <scope>NUCLEOTIDE SEQUENCE [LARGE SCALE GENOMIC DNA]</scope>
    <source>
        <strain evidence="10 11">MYR-1_YQ</strain>
    </source>
</reference>
<accession>A0ABS6RZB7</accession>
<dbReference type="PANTHER" id="PTHR43304">
    <property type="entry name" value="PHYTOCHROME-LIKE PROTEIN CPH1"/>
    <property type="match status" value="1"/>
</dbReference>
<feature type="domain" description="PAC" evidence="9">
    <location>
        <begin position="425"/>
        <end position="477"/>
    </location>
</feature>
<sequence length="1003" mass="113036">MERESVTANKVTGVSGWNAVWMFVILGICILLVGYFSFEMQKQRSKKNIGNQLLIITKTKVEQIVTWKSERLRDATGVYTNPFIAVHTERYLNDRASETEKAILYAQFLSLKDVLTLAGIMLTDIDGSVVLSTEAGNSKAVRPIEAVIESTFKSAMTSKKIVISDIYLNLHNTPMVTVVVPIFRRDKFTGEIAGDVAGALVMDIDPYAGLFPLIQGWPVISDTAETLLVRREGSDVVFLNELRHRKGTAMVFRLPVSDKNLPAAMAARGQRGMVEGIDYRGHHVLAAIMPVTDTPWFIVSKVDQDEIYTPIATIAKNMSIIVSLLLTLSGTVIGLAWQKRKAGYIKKQHETEERFRKVFDNSQIGIALWSKEHRFLDVNNKFCEMLQYTTYETGDITIEGITHPDDFDKSMKMITRLLNNEIQLFRIDKRYITKTGKVLWGSSTISTIRDNKGQMLYGLAMIEDITVRKEMEEKLVRANRLYAVLSQVNQAIVRIKDETELFKEICRICIESGGFKMAWIGLSSLDNLSVEPAAFAGIDERALDDIVNCIVNRPDGTCPIVRAIRSDTIFICNDMATDHAVAVCRDEALHRGYLSLGSFPVRKRGVAIGTLSLGVDQKNFFSDNDIKLLEEVALDISFALDIMQDERAREKELKRNKMILDVSMDGFMLVDQTGKIIEVNRAFSDLLGYSIDELYTMNVMEIDIGQTHTEIVARIQQIIHTGHNKFETVLRHKDNRRVDVEVSVSCIESDGEIMLFAFHNDITEKKHRDKMFLLNQRKAHMGEMLSIIAHQWKQPISVIGAAINKLKIETMFGTLQENVLKAAIEKIDSMIQHLSQTISDFIGFFKPDKGKEVSDIRSIMQKALNIIGEQYKINGIEVDLRCQSDTRIETHVSELVQVFLSILENARDAFEGRSVASPKVSIDIYDRDARVVTEIKDNAGGISPEVMDNMFLPYYTTKGELNGTGLGLYMANMIIEEHCHGKLYAKNIEGGVTFIVELPKRTD</sequence>
<feature type="transmembrane region" description="Helical" evidence="6">
    <location>
        <begin position="318"/>
        <end position="337"/>
    </location>
</feature>
<dbReference type="SMART" id="SM00091">
    <property type="entry name" value="PAS"/>
    <property type="match status" value="2"/>
</dbReference>
<dbReference type="InterPro" id="IPR000014">
    <property type="entry name" value="PAS"/>
</dbReference>
<dbReference type="Pfam" id="PF08447">
    <property type="entry name" value="PAS_3"/>
    <property type="match status" value="1"/>
</dbReference>
<dbReference type="InterPro" id="IPR013655">
    <property type="entry name" value="PAS_fold_3"/>
</dbReference>
<dbReference type="Pfam" id="PF13185">
    <property type="entry name" value="GAF_2"/>
    <property type="match status" value="1"/>
</dbReference>
<dbReference type="CDD" id="cd00130">
    <property type="entry name" value="PAS"/>
    <property type="match status" value="2"/>
</dbReference>